<protein>
    <submittedName>
        <fullName evidence="1">Uncharacterized protein</fullName>
    </submittedName>
</protein>
<keyword evidence="2" id="KW-1185">Reference proteome</keyword>
<name>A0ABN9V1Y5_9DINO</name>
<dbReference type="EMBL" id="CAUYUJ010016568">
    <property type="protein sequence ID" value="CAK0866744.1"/>
    <property type="molecule type" value="Genomic_DNA"/>
</dbReference>
<sequence length="105" mass="11046">MDSEKPLLIGMDILGPDYASALIDCGNGYLMLPELSSNIFQCPKMPSGQLTINVATPARRQHAPRGIPNITELHSEKALVDVSDLPEAKVGTELTGSGAAITPSS</sequence>
<accession>A0ABN9V1Y5</accession>
<evidence type="ECO:0000313" key="2">
    <source>
        <dbReference type="Proteomes" id="UP001189429"/>
    </source>
</evidence>
<organism evidence="1 2">
    <name type="scientific">Prorocentrum cordatum</name>
    <dbReference type="NCBI Taxonomy" id="2364126"/>
    <lineage>
        <taxon>Eukaryota</taxon>
        <taxon>Sar</taxon>
        <taxon>Alveolata</taxon>
        <taxon>Dinophyceae</taxon>
        <taxon>Prorocentrales</taxon>
        <taxon>Prorocentraceae</taxon>
        <taxon>Prorocentrum</taxon>
    </lineage>
</organism>
<evidence type="ECO:0000313" key="1">
    <source>
        <dbReference type="EMBL" id="CAK0866744.1"/>
    </source>
</evidence>
<proteinExistence type="predicted"/>
<comment type="caution">
    <text evidence="1">The sequence shown here is derived from an EMBL/GenBank/DDBJ whole genome shotgun (WGS) entry which is preliminary data.</text>
</comment>
<gene>
    <name evidence="1" type="ORF">PCOR1329_LOCUS53849</name>
</gene>
<reference evidence="1" key="1">
    <citation type="submission" date="2023-10" db="EMBL/GenBank/DDBJ databases">
        <authorList>
            <person name="Chen Y."/>
            <person name="Shah S."/>
            <person name="Dougan E. K."/>
            <person name="Thang M."/>
            <person name="Chan C."/>
        </authorList>
    </citation>
    <scope>NUCLEOTIDE SEQUENCE [LARGE SCALE GENOMIC DNA]</scope>
</reference>
<dbReference type="Proteomes" id="UP001189429">
    <property type="component" value="Unassembled WGS sequence"/>
</dbReference>